<protein>
    <submittedName>
        <fullName evidence="1">Uncharacterized protein</fullName>
    </submittedName>
</protein>
<evidence type="ECO:0000313" key="1">
    <source>
        <dbReference type="EMBL" id="VEL15153.1"/>
    </source>
</evidence>
<dbReference type="EMBL" id="CAAALY010023620">
    <property type="protein sequence ID" value="VEL15153.1"/>
    <property type="molecule type" value="Genomic_DNA"/>
</dbReference>
<gene>
    <name evidence="1" type="ORF">PXEA_LOCUS8593</name>
</gene>
<dbReference type="AlphaFoldDB" id="A0A3S5BRP5"/>
<sequence length="253" mass="25346">MGVICVMLRNGGGSVAAETCCCCCCRLGRQGVDVNGPGDRPRNMSCHMGLSGHTCLSGTSSDHVLYGPNSGLKNGGSLSLGPQAPTTQLCLTGATQPGIGVCPSAQLPASLMETSTSRLGNGGSRVITTATNSALASSKLLCKIGLPSYHAMAGECFDTAGAAIGSRANLGAGGGYGGGSAETTGDLVLFESIIGTTLKNAEAEASTCFSPKPGILERNGGTRLAGGLVTSLSCGKRRQLTGKTVDDQARLTQ</sequence>
<evidence type="ECO:0000313" key="2">
    <source>
        <dbReference type="Proteomes" id="UP000784294"/>
    </source>
</evidence>
<dbReference type="Proteomes" id="UP000784294">
    <property type="component" value="Unassembled WGS sequence"/>
</dbReference>
<reference evidence="1" key="1">
    <citation type="submission" date="2018-11" db="EMBL/GenBank/DDBJ databases">
        <authorList>
            <consortium name="Pathogen Informatics"/>
        </authorList>
    </citation>
    <scope>NUCLEOTIDE SEQUENCE</scope>
</reference>
<comment type="caution">
    <text evidence="1">The sequence shown here is derived from an EMBL/GenBank/DDBJ whole genome shotgun (WGS) entry which is preliminary data.</text>
</comment>
<organism evidence="1 2">
    <name type="scientific">Protopolystoma xenopodis</name>
    <dbReference type="NCBI Taxonomy" id="117903"/>
    <lineage>
        <taxon>Eukaryota</taxon>
        <taxon>Metazoa</taxon>
        <taxon>Spiralia</taxon>
        <taxon>Lophotrochozoa</taxon>
        <taxon>Platyhelminthes</taxon>
        <taxon>Monogenea</taxon>
        <taxon>Polyopisthocotylea</taxon>
        <taxon>Polystomatidea</taxon>
        <taxon>Polystomatidae</taxon>
        <taxon>Protopolystoma</taxon>
    </lineage>
</organism>
<keyword evidence="2" id="KW-1185">Reference proteome</keyword>
<name>A0A3S5BRP5_9PLAT</name>
<proteinExistence type="predicted"/>
<accession>A0A3S5BRP5</accession>